<dbReference type="PROSITE" id="PS50113">
    <property type="entry name" value="PAC"/>
    <property type="match status" value="4"/>
</dbReference>
<feature type="domain" description="PAC" evidence="10">
    <location>
        <begin position="213"/>
        <end position="265"/>
    </location>
</feature>
<dbReference type="Pfam" id="PF02518">
    <property type="entry name" value="HATPase_c"/>
    <property type="match status" value="1"/>
</dbReference>
<keyword evidence="4" id="KW-0808">Transferase</keyword>
<dbReference type="InterPro" id="IPR000014">
    <property type="entry name" value="PAS"/>
</dbReference>
<dbReference type="PROSITE" id="PS50109">
    <property type="entry name" value="HIS_KIN"/>
    <property type="match status" value="1"/>
</dbReference>
<feature type="domain" description="PAC" evidence="10">
    <location>
        <begin position="472"/>
        <end position="522"/>
    </location>
</feature>
<dbReference type="InterPro" id="IPR013656">
    <property type="entry name" value="PAS_4"/>
</dbReference>
<dbReference type="InterPro" id="IPR036097">
    <property type="entry name" value="HisK_dim/P_sf"/>
</dbReference>
<dbReference type="SUPFAM" id="SSF47384">
    <property type="entry name" value="Homodimeric domain of signal transducing histidine kinase"/>
    <property type="match status" value="1"/>
</dbReference>
<dbReference type="NCBIfam" id="TIGR00229">
    <property type="entry name" value="sensory_box"/>
    <property type="match status" value="3"/>
</dbReference>
<dbReference type="Pfam" id="PF00989">
    <property type="entry name" value="PAS"/>
    <property type="match status" value="1"/>
</dbReference>
<dbReference type="Gene3D" id="3.30.450.20">
    <property type="entry name" value="PAS domain"/>
    <property type="match status" value="4"/>
</dbReference>
<keyword evidence="6" id="KW-0472">Membrane</keyword>
<dbReference type="Gene3D" id="2.10.70.100">
    <property type="match status" value="1"/>
</dbReference>
<dbReference type="EC" id="2.7.13.3" evidence="2"/>
<dbReference type="PRINTS" id="PR00344">
    <property type="entry name" value="BCTRLSENSOR"/>
</dbReference>
<evidence type="ECO:0000259" key="8">
    <source>
        <dbReference type="PROSITE" id="PS50109"/>
    </source>
</evidence>
<organism evidence="11 12">
    <name type="scientific">Geothrix rubra</name>
    <dbReference type="NCBI Taxonomy" id="2927977"/>
    <lineage>
        <taxon>Bacteria</taxon>
        <taxon>Pseudomonadati</taxon>
        <taxon>Acidobacteriota</taxon>
        <taxon>Holophagae</taxon>
        <taxon>Holophagales</taxon>
        <taxon>Holophagaceae</taxon>
        <taxon>Geothrix</taxon>
    </lineage>
</organism>
<dbReference type="InterPro" id="IPR003594">
    <property type="entry name" value="HATPase_dom"/>
</dbReference>
<dbReference type="RefSeq" id="WP_285725984.1">
    <property type="nucleotide sequence ID" value="NZ_BSDD01000004.1"/>
</dbReference>
<dbReference type="InterPro" id="IPR001610">
    <property type="entry name" value="PAC"/>
</dbReference>
<dbReference type="Pfam" id="PF08447">
    <property type="entry name" value="PAS_3"/>
    <property type="match status" value="1"/>
</dbReference>
<dbReference type="PROSITE" id="PS50112">
    <property type="entry name" value="PAS"/>
    <property type="match status" value="1"/>
</dbReference>
<dbReference type="CDD" id="cd00130">
    <property type="entry name" value="PAS"/>
    <property type="match status" value="2"/>
</dbReference>
<feature type="domain" description="PAS" evidence="9">
    <location>
        <begin position="266"/>
        <end position="335"/>
    </location>
</feature>
<dbReference type="InterPro" id="IPR013655">
    <property type="entry name" value="PAS_fold_3"/>
</dbReference>
<dbReference type="SUPFAM" id="SSF55874">
    <property type="entry name" value="ATPase domain of HSP90 chaperone/DNA topoisomerase II/histidine kinase"/>
    <property type="match status" value="1"/>
</dbReference>
<dbReference type="SUPFAM" id="SSF55785">
    <property type="entry name" value="PYP-like sensor domain (PAS domain)"/>
    <property type="match status" value="4"/>
</dbReference>
<dbReference type="InterPro" id="IPR013767">
    <property type="entry name" value="PAS_fold"/>
</dbReference>
<evidence type="ECO:0000256" key="5">
    <source>
        <dbReference type="ARBA" id="ARBA00022777"/>
    </source>
</evidence>
<dbReference type="SMART" id="SM00388">
    <property type="entry name" value="HisKA"/>
    <property type="match status" value="1"/>
</dbReference>
<protein>
    <recommendedName>
        <fullName evidence="2">histidine kinase</fullName>
        <ecNumber evidence="2">2.7.13.3</ecNumber>
    </recommendedName>
</protein>
<evidence type="ECO:0000313" key="12">
    <source>
        <dbReference type="Proteomes" id="UP001165089"/>
    </source>
</evidence>
<keyword evidence="5" id="KW-0418">Kinase</keyword>
<dbReference type="PANTHER" id="PTHR42878:SF15">
    <property type="entry name" value="BACTERIOPHYTOCHROME"/>
    <property type="match status" value="1"/>
</dbReference>
<evidence type="ECO:0000256" key="7">
    <source>
        <dbReference type="SAM" id="Coils"/>
    </source>
</evidence>
<evidence type="ECO:0000256" key="3">
    <source>
        <dbReference type="ARBA" id="ARBA00022553"/>
    </source>
</evidence>
<dbReference type="CDD" id="cd00082">
    <property type="entry name" value="HisKA"/>
    <property type="match status" value="1"/>
</dbReference>
<keyword evidence="3" id="KW-0597">Phosphoprotein</keyword>
<evidence type="ECO:0000256" key="2">
    <source>
        <dbReference type="ARBA" id="ARBA00012438"/>
    </source>
</evidence>
<evidence type="ECO:0000256" key="4">
    <source>
        <dbReference type="ARBA" id="ARBA00022679"/>
    </source>
</evidence>
<dbReference type="InterPro" id="IPR035965">
    <property type="entry name" value="PAS-like_dom_sf"/>
</dbReference>
<sequence>MSGEGPRARESEGDPASLLARMSRLAKVGGWSFDPRTGEGEWTEEVARIHDLDPTLATTKDLGLSFYTPESRPRIEQAVREAIEAARAYDLELELVSAKGVRKWVRTQGQPVVEGGRVVRVQGTFQDITAQKQLELSLRESQDRLQLLIDHAPAALAMFDREMRYLAVSRRWLNDYGLSGRDVLGDCQYDLFPQLPAAARAIHRRALAGEVVCTEEDPFILADGTRRWRRWEARPWRDARGASGGIVLFSEDLTDRKRSEAALRGSEDRLRLFIEHAPAALALFDQEMRYLAVSRRWLSDYGLAGREVLGRSHYEIFPEITEAWKAVHRRGLAGEVVIEEEDQFIRQDGSAQWLRWEVRPWYESEGVVGGLVIFTEDITARVQALHALRESEAALLISERLFAMAFTQNPAAIALTRLADGVILDVNATWESLSGYCREEAVGHSAREMRIWPSPEASRRFVQELTRQGVIRDWEQTFLRKRGEPYVARLAAQVLTFRGEPHILSTLVDITEQKRAREEIQRLNADLEHRVEARTAELQAANEELEAFAYAVSHDLRAPLRAMSGFSQALEEDFGAALPEEARGYLGQIMAGSHHMGELIDGLLALSRTTRGDLKREPVDLTFLAEEVRQQLERQEPGRGVRWRLQPGLRASGDARMLRIVMANLVGNAWKYTGGQPDPVIAVEAAELDGQPCFRVSDNGAGFDMAHAAKLFQPFQRLHRQDEFPGLGIGLATVQRIIHRHGGRIAAQAEPGHGAAFCFSLPPSLEETRP</sequence>
<feature type="domain" description="PAC" evidence="10">
    <location>
        <begin position="338"/>
        <end position="390"/>
    </location>
</feature>
<feature type="domain" description="PAC" evidence="10">
    <location>
        <begin position="89"/>
        <end position="140"/>
    </location>
</feature>
<reference evidence="11 12" key="1">
    <citation type="journal article" date="2023" name="Antonie Van Leeuwenhoek">
        <title>Mesoterricola silvestris gen. nov., sp. nov., Mesoterricola sediminis sp. nov., Geothrix oryzae sp. nov., Geothrix edaphica sp. nov., Geothrix rubra sp. nov., and Geothrix limicola sp. nov., six novel members of Acidobacteriota isolated from soils.</title>
        <authorList>
            <person name="Itoh H."/>
            <person name="Sugisawa Y."/>
            <person name="Mise K."/>
            <person name="Xu Z."/>
            <person name="Kuniyasu M."/>
            <person name="Ushijima N."/>
            <person name="Kawano K."/>
            <person name="Kobayashi E."/>
            <person name="Shiratori Y."/>
            <person name="Masuda Y."/>
            <person name="Senoo K."/>
        </authorList>
    </citation>
    <scope>NUCLEOTIDE SEQUENCE [LARGE SCALE GENOMIC DNA]</scope>
    <source>
        <strain evidence="11 12">Red803</strain>
    </source>
</reference>
<feature type="coiled-coil region" evidence="7">
    <location>
        <begin position="510"/>
        <end position="544"/>
    </location>
</feature>
<evidence type="ECO:0000259" key="9">
    <source>
        <dbReference type="PROSITE" id="PS50112"/>
    </source>
</evidence>
<proteinExistence type="predicted"/>
<feature type="domain" description="Histidine kinase" evidence="8">
    <location>
        <begin position="551"/>
        <end position="765"/>
    </location>
</feature>
<gene>
    <name evidence="11" type="ORF">GETHPA_21360</name>
</gene>
<keyword evidence="7" id="KW-0175">Coiled coil</keyword>
<evidence type="ECO:0000259" key="10">
    <source>
        <dbReference type="PROSITE" id="PS50113"/>
    </source>
</evidence>
<dbReference type="InterPro" id="IPR005467">
    <property type="entry name" value="His_kinase_dom"/>
</dbReference>
<dbReference type="SMART" id="SM00091">
    <property type="entry name" value="PAS"/>
    <property type="match status" value="3"/>
</dbReference>
<evidence type="ECO:0000256" key="1">
    <source>
        <dbReference type="ARBA" id="ARBA00000085"/>
    </source>
</evidence>
<accession>A0ABQ5Q855</accession>
<dbReference type="InterPro" id="IPR004358">
    <property type="entry name" value="Sig_transdc_His_kin-like_C"/>
</dbReference>
<dbReference type="SMART" id="SM00086">
    <property type="entry name" value="PAC"/>
    <property type="match status" value="4"/>
</dbReference>
<dbReference type="Gene3D" id="3.30.565.10">
    <property type="entry name" value="Histidine kinase-like ATPase, C-terminal domain"/>
    <property type="match status" value="1"/>
</dbReference>
<dbReference type="Proteomes" id="UP001165089">
    <property type="component" value="Unassembled WGS sequence"/>
</dbReference>
<dbReference type="Gene3D" id="1.10.287.130">
    <property type="match status" value="1"/>
</dbReference>
<dbReference type="InterPro" id="IPR000700">
    <property type="entry name" value="PAS-assoc_C"/>
</dbReference>
<name>A0ABQ5Q855_9BACT</name>
<dbReference type="InterPro" id="IPR003661">
    <property type="entry name" value="HisK_dim/P_dom"/>
</dbReference>
<dbReference type="InterPro" id="IPR050351">
    <property type="entry name" value="BphY/WalK/GraS-like"/>
</dbReference>
<evidence type="ECO:0000313" key="11">
    <source>
        <dbReference type="EMBL" id="GLH70603.1"/>
    </source>
</evidence>
<dbReference type="SMART" id="SM00387">
    <property type="entry name" value="HATPase_c"/>
    <property type="match status" value="1"/>
</dbReference>
<dbReference type="Pfam" id="PF00512">
    <property type="entry name" value="HisKA"/>
    <property type="match status" value="1"/>
</dbReference>
<dbReference type="Pfam" id="PF08448">
    <property type="entry name" value="PAS_4"/>
    <property type="match status" value="2"/>
</dbReference>
<comment type="caution">
    <text evidence="11">The sequence shown here is derived from an EMBL/GenBank/DDBJ whole genome shotgun (WGS) entry which is preliminary data.</text>
</comment>
<dbReference type="InterPro" id="IPR036890">
    <property type="entry name" value="HATPase_C_sf"/>
</dbReference>
<evidence type="ECO:0000256" key="6">
    <source>
        <dbReference type="ARBA" id="ARBA00023136"/>
    </source>
</evidence>
<dbReference type="EMBL" id="BSDD01000004">
    <property type="protein sequence ID" value="GLH70603.1"/>
    <property type="molecule type" value="Genomic_DNA"/>
</dbReference>
<dbReference type="PANTHER" id="PTHR42878">
    <property type="entry name" value="TWO-COMPONENT HISTIDINE KINASE"/>
    <property type="match status" value="1"/>
</dbReference>
<keyword evidence="12" id="KW-1185">Reference proteome</keyword>
<comment type="catalytic activity">
    <reaction evidence="1">
        <text>ATP + protein L-histidine = ADP + protein N-phospho-L-histidine.</text>
        <dbReference type="EC" id="2.7.13.3"/>
    </reaction>
</comment>